<dbReference type="Proteomes" id="UP000292039">
    <property type="component" value="Unassembled WGS sequence"/>
</dbReference>
<sequence length="198" mass="21790">MSSKPRSPAKDKRLDTPAAVRTAGRTGSGEPAWHRLADSPVHGKGVFAARDIPAGTRILEYLGERIDQDEADRRHPVNPDDPFHTFFFALSSGIVIDGGVDGNDSRWINHACAPNCETQEGRHGKRIYIVALRDIRAGEELNYDYGLVIDGRQTRKLKEQYRCLCGAPECRGTMLAPPPAKRRKKSASLADKKAKAAT</sequence>
<gene>
    <name evidence="9" type="ORF">EV679_0176</name>
</gene>
<keyword evidence="3" id="KW-0489">Methyltransferase</keyword>
<dbReference type="Pfam" id="PF00856">
    <property type="entry name" value="SET"/>
    <property type="match status" value="1"/>
</dbReference>
<dbReference type="GO" id="GO:0008168">
    <property type="term" value="F:methyltransferase activity"/>
    <property type="evidence" value="ECO:0007669"/>
    <property type="project" value="UniProtKB-KW"/>
</dbReference>
<name>A0A4Q7MVF4_9BURK</name>
<comment type="subcellular location">
    <subcellularLocation>
        <location evidence="1">Chromosome</location>
    </subcellularLocation>
</comment>
<dbReference type="PROSITE" id="PS50280">
    <property type="entry name" value="SET"/>
    <property type="match status" value="1"/>
</dbReference>
<keyword evidence="2" id="KW-0158">Chromosome</keyword>
<dbReference type="InterPro" id="IPR001214">
    <property type="entry name" value="SET_dom"/>
</dbReference>
<dbReference type="SUPFAM" id="SSF82199">
    <property type="entry name" value="SET domain"/>
    <property type="match status" value="1"/>
</dbReference>
<evidence type="ECO:0000256" key="3">
    <source>
        <dbReference type="ARBA" id="ARBA00022603"/>
    </source>
</evidence>
<organism evidence="9 10">
    <name type="scientific">Kerstersia gyiorum</name>
    <dbReference type="NCBI Taxonomy" id="206506"/>
    <lineage>
        <taxon>Bacteria</taxon>
        <taxon>Pseudomonadati</taxon>
        <taxon>Pseudomonadota</taxon>
        <taxon>Betaproteobacteria</taxon>
        <taxon>Burkholderiales</taxon>
        <taxon>Alcaligenaceae</taxon>
        <taxon>Kerstersia</taxon>
    </lineage>
</organism>
<evidence type="ECO:0000313" key="9">
    <source>
        <dbReference type="EMBL" id="RZS72992.1"/>
    </source>
</evidence>
<evidence type="ECO:0000256" key="5">
    <source>
        <dbReference type="ARBA" id="ARBA00022691"/>
    </source>
</evidence>
<dbReference type="EMBL" id="SGWZ01000001">
    <property type="protein sequence ID" value="RZS72992.1"/>
    <property type="molecule type" value="Genomic_DNA"/>
</dbReference>
<dbReference type="AlphaFoldDB" id="A0A4Q7MVF4"/>
<feature type="region of interest" description="Disordered" evidence="6">
    <location>
        <begin position="176"/>
        <end position="198"/>
    </location>
</feature>
<feature type="region of interest" description="Disordered" evidence="6">
    <location>
        <begin position="1"/>
        <end position="34"/>
    </location>
</feature>
<evidence type="ECO:0000259" key="8">
    <source>
        <dbReference type="PROSITE" id="PS50868"/>
    </source>
</evidence>
<dbReference type="Gene3D" id="2.170.270.10">
    <property type="entry name" value="SET domain"/>
    <property type="match status" value="1"/>
</dbReference>
<dbReference type="InterPro" id="IPR003616">
    <property type="entry name" value="Post-SET_dom"/>
</dbReference>
<proteinExistence type="predicted"/>
<evidence type="ECO:0000259" key="7">
    <source>
        <dbReference type="PROSITE" id="PS50280"/>
    </source>
</evidence>
<evidence type="ECO:0000256" key="2">
    <source>
        <dbReference type="ARBA" id="ARBA00022454"/>
    </source>
</evidence>
<dbReference type="GO" id="GO:0005694">
    <property type="term" value="C:chromosome"/>
    <property type="evidence" value="ECO:0007669"/>
    <property type="project" value="UniProtKB-SubCell"/>
</dbReference>
<dbReference type="InterPro" id="IPR050777">
    <property type="entry name" value="SET2_Histone-Lys_MeTrsfase"/>
</dbReference>
<reference evidence="9 10" key="1">
    <citation type="submission" date="2019-02" db="EMBL/GenBank/DDBJ databases">
        <title>Genomic Encyclopedia of Type Strains, Phase IV (KMG-IV): sequencing the most valuable type-strain genomes for metagenomic binning, comparative biology and taxonomic classification.</title>
        <authorList>
            <person name="Goeker M."/>
        </authorList>
    </citation>
    <scope>NUCLEOTIDE SEQUENCE [LARGE SCALE GENOMIC DNA]</scope>
    <source>
        <strain evidence="9 10">DSM 16618</strain>
    </source>
</reference>
<dbReference type="PANTHER" id="PTHR22884">
    <property type="entry name" value="SET DOMAIN PROTEINS"/>
    <property type="match status" value="1"/>
</dbReference>
<feature type="domain" description="SET" evidence="7">
    <location>
        <begin position="32"/>
        <end position="146"/>
    </location>
</feature>
<dbReference type="SMART" id="SM00317">
    <property type="entry name" value="SET"/>
    <property type="match status" value="1"/>
</dbReference>
<keyword evidence="4" id="KW-0808">Transferase</keyword>
<evidence type="ECO:0008006" key="11">
    <source>
        <dbReference type="Google" id="ProtNLM"/>
    </source>
</evidence>
<feature type="domain" description="Post-SET" evidence="8">
    <location>
        <begin position="159"/>
        <end position="175"/>
    </location>
</feature>
<evidence type="ECO:0000256" key="4">
    <source>
        <dbReference type="ARBA" id="ARBA00022679"/>
    </source>
</evidence>
<accession>A0A4Q7MVF4</accession>
<protein>
    <recommendedName>
        <fullName evidence="11">SET domain-containing protein</fullName>
    </recommendedName>
</protein>
<evidence type="ECO:0000313" key="10">
    <source>
        <dbReference type="Proteomes" id="UP000292039"/>
    </source>
</evidence>
<dbReference type="PROSITE" id="PS50868">
    <property type="entry name" value="POST_SET"/>
    <property type="match status" value="1"/>
</dbReference>
<dbReference type="GO" id="GO:0032259">
    <property type="term" value="P:methylation"/>
    <property type="evidence" value="ECO:0007669"/>
    <property type="project" value="UniProtKB-KW"/>
</dbReference>
<dbReference type="InterPro" id="IPR046341">
    <property type="entry name" value="SET_dom_sf"/>
</dbReference>
<comment type="caution">
    <text evidence="9">The sequence shown here is derived from an EMBL/GenBank/DDBJ whole genome shotgun (WGS) entry which is preliminary data.</text>
</comment>
<evidence type="ECO:0000256" key="1">
    <source>
        <dbReference type="ARBA" id="ARBA00004286"/>
    </source>
</evidence>
<keyword evidence="5" id="KW-0949">S-adenosyl-L-methionine</keyword>
<evidence type="ECO:0000256" key="6">
    <source>
        <dbReference type="SAM" id="MobiDB-lite"/>
    </source>
</evidence>